<protein>
    <submittedName>
        <fullName evidence="5">ABC transporter substrate-binding protein</fullName>
    </submittedName>
</protein>
<organism evidence="5 6">
    <name type="scientific">Mesorhizobium newzealandense</name>
    <dbReference type="NCBI Taxonomy" id="1300302"/>
    <lineage>
        <taxon>Bacteria</taxon>
        <taxon>Pseudomonadati</taxon>
        <taxon>Pseudomonadota</taxon>
        <taxon>Alphaproteobacteria</taxon>
        <taxon>Hyphomicrobiales</taxon>
        <taxon>Phyllobacteriaceae</taxon>
        <taxon>Mesorhizobium</taxon>
    </lineage>
</organism>
<feature type="chain" id="PRO_5046833595" evidence="4">
    <location>
        <begin position="32"/>
        <end position="340"/>
    </location>
</feature>
<comment type="similarity">
    <text evidence="2">Belongs to the bacterial solute-binding protein SsuA/TauA family.</text>
</comment>
<evidence type="ECO:0000313" key="6">
    <source>
        <dbReference type="Proteomes" id="UP001597405"/>
    </source>
</evidence>
<keyword evidence="6" id="KW-1185">Reference proteome</keyword>
<dbReference type="PROSITE" id="PS51318">
    <property type="entry name" value="TAT"/>
    <property type="match status" value="1"/>
</dbReference>
<evidence type="ECO:0000256" key="1">
    <source>
        <dbReference type="ARBA" id="ARBA00004418"/>
    </source>
</evidence>
<dbReference type="NCBIfam" id="TIGR01409">
    <property type="entry name" value="TAT_signal_seq"/>
    <property type="match status" value="1"/>
</dbReference>
<dbReference type="RefSeq" id="WP_379099028.1">
    <property type="nucleotide sequence ID" value="NZ_JBHUGZ010000010.1"/>
</dbReference>
<dbReference type="EMBL" id="JBHUGZ010000010">
    <property type="protein sequence ID" value="MFD1983878.1"/>
    <property type="molecule type" value="Genomic_DNA"/>
</dbReference>
<dbReference type="Proteomes" id="UP001597405">
    <property type="component" value="Unassembled WGS sequence"/>
</dbReference>
<evidence type="ECO:0000256" key="2">
    <source>
        <dbReference type="ARBA" id="ARBA00010742"/>
    </source>
</evidence>
<feature type="signal peptide" evidence="4">
    <location>
        <begin position="1"/>
        <end position="31"/>
    </location>
</feature>
<dbReference type="PANTHER" id="PTHR30024:SF47">
    <property type="entry name" value="TAURINE-BINDING PERIPLASMIC PROTEIN"/>
    <property type="match status" value="1"/>
</dbReference>
<dbReference type="Gene3D" id="3.40.190.10">
    <property type="entry name" value="Periplasmic binding protein-like II"/>
    <property type="match status" value="2"/>
</dbReference>
<accession>A0ABW4UBG9</accession>
<dbReference type="InterPro" id="IPR019546">
    <property type="entry name" value="TAT_signal_bac_arc"/>
</dbReference>
<proteinExistence type="inferred from homology"/>
<comment type="subcellular location">
    <subcellularLocation>
        <location evidence="1">Periplasm</location>
    </subcellularLocation>
</comment>
<evidence type="ECO:0000256" key="4">
    <source>
        <dbReference type="SAM" id="SignalP"/>
    </source>
</evidence>
<name>A0ABW4UBG9_9HYPH</name>
<evidence type="ECO:0000256" key="3">
    <source>
        <dbReference type="ARBA" id="ARBA00022729"/>
    </source>
</evidence>
<dbReference type="SUPFAM" id="SSF53850">
    <property type="entry name" value="Periplasmic binding protein-like II"/>
    <property type="match status" value="1"/>
</dbReference>
<dbReference type="Pfam" id="PF13379">
    <property type="entry name" value="NMT1_2"/>
    <property type="match status" value="1"/>
</dbReference>
<keyword evidence="3 4" id="KW-0732">Signal</keyword>
<evidence type="ECO:0000313" key="5">
    <source>
        <dbReference type="EMBL" id="MFD1983878.1"/>
    </source>
</evidence>
<reference evidence="6" key="1">
    <citation type="journal article" date="2019" name="Int. J. Syst. Evol. Microbiol.">
        <title>The Global Catalogue of Microorganisms (GCM) 10K type strain sequencing project: providing services to taxonomists for standard genome sequencing and annotation.</title>
        <authorList>
            <consortium name="The Broad Institute Genomics Platform"/>
            <consortium name="The Broad Institute Genome Sequencing Center for Infectious Disease"/>
            <person name="Wu L."/>
            <person name="Ma J."/>
        </authorList>
    </citation>
    <scope>NUCLEOTIDE SEQUENCE [LARGE SCALE GENOMIC DNA]</scope>
    <source>
        <strain evidence="6">CGMCC 1.16225</strain>
    </source>
</reference>
<sequence>MQIIQNRRHFLTGAAAAGATGLLGTATDAWAEPAPETTTVRLANGLAGACWAPQFVAQDLLRAEGFTDVRYVVPDWDKDMLQDTSVWMARGEIDFDWQFVPVTIAMIEAGMPIKVVTGLHSGCLELIVNESINSIADLKGKRVGVFALTSAPHVLVTLMAAFVGLDPATDLEWVANPDVSSMQLFNEGKVDAFLAVPPEPQEQRVRNFGHTILNTTADRPWSQHYCCMLACSADYVDRHPAATKRVLRAILKAADICASDPELAAQLSVDGKFTDRYDYALEGLREARYDVWREFDPEDTMRFYALRMNEVGFIKAGPNKIIANGTDWRFLNEIKREMKT</sequence>
<gene>
    <name evidence="5" type="ORF">ACFSOZ_14550</name>
</gene>
<dbReference type="InterPro" id="IPR006311">
    <property type="entry name" value="TAT_signal"/>
</dbReference>
<comment type="caution">
    <text evidence="5">The sequence shown here is derived from an EMBL/GenBank/DDBJ whole genome shotgun (WGS) entry which is preliminary data.</text>
</comment>
<dbReference type="PANTHER" id="PTHR30024">
    <property type="entry name" value="ALIPHATIC SULFONATES-BINDING PROTEIN-RELATED"/>
    <property type="match status" value="1"/>
</dbReference>